<sequence length="436" mass="47637">MEYYCHSCQRAVALSSTDIVCGTCNGGFIEPLEDLSRNQSAAQANNAQGTGMPTATHQTTDGNHVVFGFSESNGSQPSTQQLLNLLSGAQFSSLGGGRPVVSVTTARAGTLMPRNSFPGSALLLSSQPIGGRRQRPDSPTAGHNIRHFTIPRRVTSNPEGSSSSSGGEGNGGSLPNHLTSFLTNVGRILTNQFGEREEPAPGTTPTNGTGQPTENPQQRVNRLIINLHGSPEGIVMNVEPGDENETYTHETIMQSFMDAIRTGVNNPDSQEMEGTTEQRERTRADYQSIINSLEQVLMNPDAISQTGQGFRIGINPGQGIFDSIFRLIENFDEQSAAAMNRLSDEEIATVPEILVNDLQVKNESQCTTCMENFKLDERVLCLSCKHIFHPDCLTPWLKAHRTCPVCRSVIDPKEFKPKKDNDDREPRNYEDDIELD</sequence>
<protein>
    <submittedName>
        <fullName evidence="2">RING-type E3 ubiquitin transferase</fullName>
    </submittedName>
</protein>
<dbReference type="Proteomes" id="UP000095286">
    <property type="component" value="Unplaced"/>
</dbReference>
<dbReference type="WBParaSite" id="RSKR_0001026700.1">
    <property type="protein sequence ID" value="RSKR_0001026700.1"/>
    <property type="gene ID" value="RSKR_0001026700"/>
</dbReference>
<organism evidence="1 2">
    <name type="scientific">Rhabditophanes sp. KR3021</name>
    <dbReference type="NCBI Taxonomy" id="114890"/>
    <lineage>
        <taxon>Eukaryota</taxon>
        <taxon>Metazoa</taxon>
        <taxon>Ecdysozoa</taxon>
        <taxon>Nematoda</taxon>
        <taxon>Chromadorea</taxon>
        <taxon>Rhabditida</taxon>
        <taxon>Tylenchina</taxon>
        <taxon>Panagrolaimomorpha</taxon>
        <taxon>Strongyloidoidea</taxon>
        <taxon>Alloionematidae</taxon>
        <taxon>Rhabditophanes</taxon>
    </lineage>
</organism>
<evidence type="ECO:0000313" key="1">
    <source>
        <dbReference type="Proteomes" id="UP000095286"/>
    </source>
</evidence>
<name>A0AC35UDZ8_9BILA</name>
<reference evidence="2" key="1">
    <citation type="submission" date="2016-11" db="UniProtKB">
        <authorList>
            <consortium name="WormBaseParasite"/>
        </authorList>
    </citation>
    <scope>IDENTIFICATION</scope>
    <source>
        <strain evidence="2">KR3021</strain>
    </source>
</reference>
<evidence type="ECO:0000313" key="2">
    <source>
        <dbReference type="WBParaSite" id="RSKR_0001026700.1"/>
    </source>
</evidence>
<accession>A0AC35UDZ8</accession>
<proteinExistence type="predicted"/>